<protein>
    <submittedName>
        <fullName evidence="1">Uncharacterized protein</fullName>
    </submittedName>
</protein>
<dbReference type="AlphaFoldDB" id="A0AAV0S0W9"/>
<evidence type="ECO:0000313" key="1">
    <source>
        <dbReference type="EMBL" id="CAI0626808.1"/>
    </source>
</evidence>
<keyword evidence="2" id="KW-1185">Reference proteome</keyword>
<accession>A0AAV0S0W9</accession>
<dbReference type="Proteomes" id="UP001154282">
    <property type="component" value="Unassembled WGS sequence"/>
</dbReference>
<reference evidence="1" key="1">
    <citation type="submission" date="2022-08" db="EMBL/GenBank/DDBJ databases">
        <authorList>
            <person name="Gutierrez-Valencia J."/>
        </authorList>
    </citation>
    <scope>NUCLEOTIDE SEQUENCE</scope>
</reference>
<comment type="caution">
    <text evidence="1">The sequence shown here is derived from an EMBL/GenBank/DDBJ whole genome shotgun (WGS) entry which is preliminary data.</text>
</comment>
<gene>
    <name evidence="1" type="ORF">LITE_LOCUS51016</name>
</gene>
<name>A0AAV0S0W9_9ROSI</name>
<evidence type="ECO:0000313" key="2">
    <source>
        <dbReference type="Proteomes" id="UP001154282"/>
    </source>
</evidence>
<sequence length="51" mass="5675">MSLDVAEEPLLLILESAQSPGRRSLACWMALRWLGRKVSGKSICKPTPLQH</sequence>
<organism evidence="1 2">
    <name type="scientific">Linum tenue</name>
    <dbReference type="NCBI Taxonomy" id="586396"/>
    <lineage>
        <taxon>Eukaryota</taxon>
        <taxon>Viridiplantae</taxon>
        <taxon>Streptophyta</taxon>
        <taxon>Embryophyta</taxon>
        <taxon>Tracheophyta</taxon>
        <taxon>Spermatophyta</taxon>
        <taxon>Magnoliopsida</taxon>
        <taxon>eudicotyledons</taxon>
        <taxon>Gunneridae</taxon>
        <taxon>Pentapetalae</taxon>
        <taxon>rosids</taxon>
        <taxon>fabids</taxon>
        <taxon>Malpighiales</taxon>
        <taxon>Linaceae</taxon>
        <taxon>Linum</taxon>
    </lineage>
</organism>
<dbReference type="EMBL" id="CAMGYJ010000011">
    <property type="protein sequence ID" value="CAI0626808.1"/>
    <property type="molecule type" value="Genomic_DNA"/>
</dbReference>
<proteinExistence type="predicted"/>